<name>A0ABT9Z015_9BACI</name>
<proteinExistence type="predicted"/>
<sequence length="169" mass="19567">MFDPTVFDNLKVIVEGYIYDLDLEKLIVVTDRKDTIDLATMSRLYSITIAKEDNNKRYVTIDIKMSQKQLAGELLKTVKEPGCVVKLSFHEKGNGQEYDEILLKKLNKLWGQHIIKLFITKELTGSISHFSILYLVEFCTLFGERENDIEELLHIVDHAITLLQVNFED</sequence>
<dbReference type="Proteomes" id="UP001232245">
    <property type="component" value="Unassembled WGS sequence"/>
</dbReference>
<protein>
    <submittedName>
        <fullName evidence="1">Uncharacterized protein</fullName>
    </submittedName>
</protein>
<evidence type="ECO:0000313" key="1">
    <source>
        <dbReference type="EMBL" id="MDQ0225201.1"/>
    </source>
</evidence>
<organism evidence="1 2">
    <name type="scientific">Metabacillus niabensis</name>
    <dbReference type="NCBI Taxonomy" id="324854"/>
    <lineage>
        <taxon>Bacteria</taxon>
        <taxon>Bacillati</taxon>
        <taxon>Bacillota</taxon>
        <taxon>Bacilli</taxon>
        <taxon>Bacillales</taxon>
        <taxon>Bacillaceae</taxon>
        <taxon>Metabacillus</taxon>
    </lineage>
</organism>
<comment type="caution">
    <text evidence="1">The sequence shown here is derived from an EMBL/GenBank/DDBJ whole genome shotgun (WGS) entry which is preliminary data.</text>
</comment>
<dbReference type="EMBL" id="JAUSTZ010000002">
    <property type="protein sequence ID" value="MDQ0225201.1"/>
    <property type="molecule type" value="Genomic_DNA"/>
</dbReference>
<keyword evidence="2" id="KW-1185">Reference proteome</keyword>
<accession>A0ABT9Z015</accession>
<dbReference type="RefSeq" id="WP_095301302.1">
    <property type="nucleotide sequence ID" value="NZ_CADEPK010000006.1"/>
</dbReference>
<reference evidence="1 2" key="1">
    <citation type="submission" date="2023-07" db="EMBL/GenBank/DDBJ databases">
        <title>Genomic Encyclopedia of Type Strains, Phase IV (KMG-IV): sequencing the most valuable type-strain genomes for metagenomic binning, comparative biology and taxonomic classification.</title>
        <authorList>
            <person name="Goeker M."/>
        </authorList>
    </citation>
    <scope>NUCLEOTIDE SEQUENCE [LARGE SCALE GENOMIC DNA]</scope>
    <source>
        <strain evidence="1 2">DSM 17723</strain>
    </source>
</reference>
<gene>
    <name evidence="1" type="ORF">J2S02_001530</name>
</gene>
<evidence type="ECO:0000313" key="2">
    <source>
        <dbReference type="Proteomes" id="UP001232245"/>
    </source>
</evidence>